<gene>
    <name evidence="4" type="primary">LOC34622111</name>
</gene>
<dbReference type="GeneID" id="34622111"/>
<name>A0A6P5WDV9_9EIME</name>
<feature type="compositionally biased region" description="Polar residues" evidence="1">
    <location>
        <begin position="841"/>
        <end position="850"/>
    </location>
</feature>
<keyword evidence="2" id="KW-1133">Transmembrane helix</keyword>
<keyword evidence="2" id="KW-0472">Membrane</keyword>
<accession>A0A6P5WDV9</accession>
<dbReference type="AlphaFoldDB" id="A0A6P5WDV9"/>
<feature type="transmembrane region" description="Helical" evidence="2">
    <location>
        <begin position="524"/>
        <end position="546"/>
    </location>
</feature>
<feature type="region of interest" description="Disordered" evidence="1">
    <location>
        <begin position="183"/>
        <end position="213"/>
    </location>
</feature>
<feature type="transmembrane region" description="Helical" evidence="2">
    <location>
        <begin position="321"/>
        <end position="354"/>
    </location>
</feature>
<feature type="compositionally biased region" description="Low complexity" evidence="1">
    <location>
        <begin position="60"/>
        <end position="69"/>
    </location>
</feature>
<feature type="transmembrane region" description="Helical" evidence="2">
    <location>
        <begin position="489"/>
        <end position="512"/>
    </location>
</feature>
<evidence type="ECO:0000256" key="2">
    <source>
        <dbReference type="SAM" id="Phobius"/>
    </source>
</evidence>
<feature type="compositionally biased region" description="Basic and acidic residues" evidence="1">
    <location>
        <begin position="90"/>
        <end position="100"/>
    </location>
</feature>
<keyword evidence="2" id="KW-0812">Transmembrane</keyword>
<feature type="region of interest" description="Disordered" evidence="1">
    <location>
        <begin position="782"/>
        <end position="850"/>
    </location>
</feature>
<feature type="region of interest" description="Disordered" evidence="1">
    <location>
        <begin position="1"/>
        <end position="161"/>
    </location>
</feature>
<feature type="compositionally biased region" description="Pro residues" evidence="1">
    <location>
        <begin position="189"/>
        <end position="211"/>
    </location>
</feature>
<dbReference type="RefSeq" id="XP_022592047.2">
    <property type="nucleotide sequence ID" value="XM_022735291.2"/>
</dbReference>
<feature type="transmembrane region" description="Helical" evidence="2">
    <location>
        <begin position="589"/>
        <end position="609"/>
    </location>
</feature>
<dbReference type="Proteomes" id="UP000515125">
    <property type="component" value="Unplaced"/>
</dbReference>
<feature type="transmembrane region" description="Helical" evidence="2">
    <location>
        <begin position="710"/>
        <end position="728"/>
    </location>
</feature>
<feature type="compositionally biased region" description="Basic and acidic residues" evidence="1">
    <location>
        <begin position="110"/>
        <end position="122"/>
    </location>
</feature>
<protein>
    <submittedName>
        <fullName evidence="4">Uncharacterized protein LOC34622111</fullName>
    </submittedName>
</protein>
<feature type="compositionally biased region" description="Low complexity" evidence="1">
    <location>
        <begin position="124"/>
        <end position="161"/>
    </location>
</feature>
<feature type="transmembrane region" description="Helical" evidence="2">
    <location>
        <begin position="395"/>
        <end position="418"/>
    </location>
</feature>
<reference evidence="4" key="1">
    <citation type="submission" date="2025-08" db="UniProtKB">
        <authorList>
            <consortium name="RefSeq"/>
        </authorList>
    </citation>
    <scope>IDENTIFICATION</scope>
</reference>
<feature type="compositionally biased region" description="Basic and acidic residues" evidence="1">
    <location>
        <begin position="783"/>
        <end position="797"/>
    </location>
</feature>
<dbReference type="OrthoDB" id="349360at2759"/>
<keyword evidence="3" id="KW-1185">Reference proteome</keyword>
<feature type="compositionally biased region" description="Basic and acidic residues" evidence="1">
    <location>
        <begin position="48"/>
        <end position="57"/>
    </location>
</feature>
<organism evidence="3 4">
    <name type="scientific">Cyclospora cayetanensis</name>
    <dbReference type="NCBI Taxonomy" id="88456"/>
    <lineage>
        <taxon>Eukaryota</taxon>
        <taxon>Sar</taxon>
        <taxon>Alveolata</taxon>
        <taxon>Apicomplexa</taxon>
        <taxon>Conoidasida</taxon>
        <taxon>Coccidia</taxon>
        <taxon>Eucoccidiorida</taxon>
        <taxon>Eimeriorina</taxon>
        <taxon>Eimeriidae</taxon>
        <taxon>Cyclospora</taxon>
    </lineage>
</organism>
<proteinExistence type="predicted"/>
<evidence type="ECO:0000256" key="1">
    <source>
        <dbReference type="SAM" id="MobiDB-lite"/>
    </source>
</evidence>
<feature type="transmembrane region" description="Helical" evidence="2">
    <location>
        <begin position="677"/>
        <end position="698"/>
    </location>
</feature>
<sequence>MPHGGGARSRRQAAHRQERGDQGRGVYGRGPLPSNPESARKQQARAQVAERRTHTEDDAAPASAPEALAQKPPSGNADAVPEGLGVLHAPLKEHLRRGQQERNNQLSRHSTLEDFPCRDSKDQAAATGASAAAAAPETPASTAAAAPAAVRRASESSPHSLLEHLTATSEPRTAACAEDVQGPLASPRYVPPLHWPPSEGPPPSSAPPPPSDVWAISAEHAVAAEAARAFISSSGDPCVQASSLVLRGAGVSGGGGAKRRLAGACTGGAKLQYQEGLAQKSALLPTGHIWGIVLSVLLTWLQDPLLSLLASAAAARLKEGAPLAVVAVGAGGQVPDGLCLLLAALGLAVGALCSRAGGRHARGKDALASTVKGVDAEGAYEGREGRRQAVALAPALRVAAVGAWIATGVGVMLAAAVYAGSASILSFFLSIRGVGAAAGSPAADEMRLQQETLSLAVEVLRLRCVSLPSCLVALTAKAALLTLRDPSPQIATLASAAVAAPLFFMYAARGAATAAAAPLEAARAFVSAAALTVVAVQVASAAALLVRLGTLAAASSPSHQQKEYHRMHGFLQRLQTVWQLYRPPLPSEVLPFAPFVLPVLTQCCVRLVLYSSMTKAASLQGPKAMAAHQLVSGLYTVLGMPADTMAQVVNAAAAQGASGALRGPTSYRRLQRRIFKVSAVTAILSAATQLALVLFLSCRLSATDFELSRAVFYAGACAAVPLLLLPFCSSLEGLLLLKLQTPTVAAAYAATLPPPLLVMIAAEKGGDSEEFHRVYLRGRLQGRKGERPRSRGAHDSTEGTPPVIALQAGLSPATSFPFSHKHPPSPARGVRRSAAAPMGRSSASPPDSNQ</sequence>
<evidence type="ECO:0000313" key="4">
    <source>
        <dbReference type="RefSeq" id="XP_022592047.2"/>
    </source>
</evidence>
<evidence type="ECO:0000313" key="3">
    <source>
        <dbReference type="Proteomes" id="UP000515125"/>
    </source>
</evidence>